<protein>
    <submittedName>
        <fullName evidence="3">Uncharacterized protein</fullName>
    </submittedName>
</protein>
<reference evidence="3 4" key="1">
    <citation type="journal article" date="2011" name="Science">
        <title>The Selaginella genome identifies genetic changes associated with the evolution of vascular plants.</title>
        <authorList>
            <person name="Banks J.A."/>
            <person name="Nishiyama T."/>
            <person name="Hasebe M."/>
            <person name="Bowman J.L."/>
            <person name="Gribskov M."/>
            <person name="dePamphilis C."/>
            <person name="Albert V.A."/>
            <person name="Aono N."/>
            <person name="Aoyama T."/>
            <person name="Ambrose B.A."/>
            <person name="Ashton N.W."/>
            <person name="Axtell M.J."/>
            <person name="Barker E."/>
            <person name="Barker M.S."/>
            <person name="Bennetzen J.L."/>
            <person name="Bonawitz N.D."/>
            <person name="Chapple C."/>
            <person name="Cheng C."/>
            <person name="Correa L.G."/>
            <person name="Dacre M."/>
            <person name="DeBarry J."/>
            <person name="Dreyer I."/>
            <person name="Elias M."/>
            <person name="Engstrom E.M."/>
            <person name="Estelle M."/>
            <person name="Feng L."/>
            <person name="Finet C."/>
            <person name="Floyd S.K."/>
            <person name="Frommer W.B."/>
            <person name="Fujita T."/>
            <person name="Gramzow L."/>
            <person name="Gutensohn M."/>
            <person name="Harholt J."/>
            <person name="Hattori M."/>
            <person name="Heyl A."/>
            <person name="Hirai T."/>
            <person name="Hiwatashi Y."/>
            <person name="Ishikawa M."/>
            <person name="Iwata M."/>
            <person name="Karol K.G."/>
            <person name="Koehler B."/>
            <person name="Kolukisaoglu U."/>
            <person name="Kubo M."/>
            <person name="Kurata T."/>
            <person name="Lalonde S."/>
            <person name="Li K."/>
            <person name="Li Y."/>
            <person name="Litt A."/>
            <person name="Lyons E."/>
            <person name="Manning G."/>
            <person name="Maruyama T."/>
            <person name="Michael T.P."/>
            <person name="Mikami K."/>
            <person name="Miyazaki S."/>
            <person name="Morinaga S."/>
            <person name="Murata T."/>
            <person name="Mueller-Roeber B."/>
            <person name="Nelson D.R."/>
            <person name="Obara M."/>
            <person name="Oguri Y."/>
            <person name="Olmstead R.G."/>
            <person name="Onodera N."/>
            <person name="Petersen B.L."/>
            <person name="Pils B."/>
            <person name="Prigge M."/>
            <person name="Rensing S.A."/>
            <person name="Riano-Pachon D.M."/>
            <person name="Roberts A.W."/>
            <person name="Sato Y."/>
            <person name="Scheller H.V."/>
            <person name="Schulz B."/>
            <person name="Schulz C."/>
            <person name="Shakirov E.V."/>
            <person name="Shibagaki N."/>
            <person name="Shinohara N."/>
            <person name="Shippen D.E."/>
            <person name="Soerensen I."/>
            <person name="Sotooka R."/>
            <person name="Sugimoto N."/>
            <person name="Sugita M."/>
            <person name="Sumikawa N."/>
            <person name="Tanurdzic M."/>
            <person name="Theissen G."/>
            <person name="Ulvskov P."/>
            <person name="Wakazuki S."/>
            <person name="Weng J.K."/>
            <person name="Willats W.W."/>
            <person name="Wipf D."/>
            <person name="Wolf P.G."/>
            <person name="Yang L."/>
            <person name="Zimmer A.D."/>
            <person name="Zhu Q."/>
            <person name="Mitros T."/>
            <person name="Hellsten U."/>
            <person name="Loque D."/>
            <person name="Otillar R."/>
            <person name="Salamov A."/>
            <person name="Schmutz J."/>
            <person name="Shapiro H."/>
            <person name="Lindquist E."/>
            <person name="Lucas S."/>
            <person name="Rokhsar D."/>
            <person name="Grigoriev I.V."/>
        </authorList>
    </citation>
    <scope>NUCLEOTIDE SEQUENCE [LARGE SCALE GENOMIC DNA]</scope>
</reference>
<dbReference type="PANTHER" id="PTHR33384">
    <property type="entry name" value="EXPRESSED PROTEIN"/>
    <property type="match status" value="1"/>
</dbReference>
<dbReference type="KEGG" id="smo:SELMODRAFT_449358"/>
<keyword evidence="4" id="KW-1185">Reference proteome</keyword>
<dbReference type="Gramene" id="EFJ18004">
    <property type="protein sequence ID" value="EFJ18004"/>
    <property type="gene ID" value="SELMODRAFT_420431"/>
</dbReference>
<evidence type="ECO:0000313" key="4">
    <source>
        <dbReference type="Proteomes" id="UP000001514"/>
    </source>
</evidence>
<dbReference type="KEGG" id="smo:SELMODRAFT_420431"/>
<organism evidence="4">
    <name type="scientific">Selaginella moellendorffii</name>
    <name type="common">Spikemoss</name>
    <dbReference type="NCBI Taxonomy" id="88036"/>
    <lineage>
        <taxon>Eukaryota</taxon>
        <taxon>Viridiplantae</taxon>
        <taxon>Streptophyta</taxon>
        <taxon>Embryophyta</taxon>
        <taxon>Tracheophyta</taxon>
        <taxon>Lycopodiopsida</taxon>
        <taxon>Selaginellales</taxon>
        <taxon>Selaginellaceae</taxon>
        <taxon>Selaginella</taxon>
    </lineage>
</organism>
<dbReference type="PANTHER" id="PTHR33384:SF1">
    <property type="entry name" value="EXPRESSED PROTEIN"/>
    <property type="match status" value="1"/>
</dbReference>
<dbReference type="EMBL" id="GL377611">
    <property type="protein sequence ID" value="EFJ18004.1"/>
    <property type="molecule type" value="Genomic_DNA"/>
</dbReference>
<dbReference type="HOGENOM" id="CLU_091877_1_0_1"/>
<dbReference type="AlphaFoldDB" id="D8SBZ2"/>
<feature type="region of interest" description="Disordered" evidence="1">
    <location>
        <begin position="120"/>
        <end position="156"/>
    </location>
</feature>
<dbReference type="OMA" id="CPPMPAW"/>
<dbReference type="InParanoid" id="D8SBZ2"/>
<sequence length="156" mass="16867">MNERWRVRSGIHVDSKVNEELVCPKPRRPATVVSCFSPEPLKPHPSTRMHCGDGDVGFEILDIFLRKASSGESSNFCCSPPYFCGSPPSRAGNPLIHDVQFTHQRSNAAATAAASPLICSQQQKSVREPARASKPPVRVEGFVPSGPDSRSVSALA</sequence>
<evidence type="ECO:0000313" key="2">
    <source>
        <dbReference type="EMBL" id="EFJ04553.1"/>
    </source>
</evidence>
<evidence type="ECO:0000256" key="1">
    <source>
        <dbReference type="SAM" id="MobiDB-lite"/>
    </source>
</evidence>
<proteinExistence type="predicted"/>
<dbReference type="Proteomes" id="UP000001514">
    <property type="component" value="Unassembled WGS sequence"/>
</dbReference>
<dbReference type="Gramene" id="EFJ04553">
    <property type="protein sequence ID" value="EFJ04553"/>
    <property type="gene ID" value="SELMODRAFT_449358"/>
</dbReference>
<dbReference type="eggNOG" id="ENOG502S18I">
    <property type="taxonomic scope" value="Eukaryota"/>
</dbReference>
<name>D8SBZ2_SELML</name>
<gene>
    <name evidence="3" type="ORF">SELMODRAFT_420431</name>
    <name evidence="2" type="ORF">SELMODRAFT_449358</name>
</gene>
<dbReference type="OrthoDB" id="1917254at2759"/>
<dbReference type="FunCoup" id="D8SBZ2">
    <property type="interactions" value="1754"/>
</dbReference>
<dbReference type="EMBL" id="GL377808">
    <property type="protein sequence ID" value="EFJ04553.1"/>
    <property type="molecule type" value="Genomic_DNA"/>
</dbReference>
<evidence type="ECO:0000313" key="3">
    <source>
        <dbReference type="EMBL" id="EFJ18004.1"/>
    </source>
</evidence>
<accession>D8SBZ2</accession>